<reference evidence="4" key="1">
    <citation type="submission" date="2017-02" db="EMBL/GenBank/DDBJ databases">
        <authorList>
            <person name="Varghese N."/>
            <person name="Submissions S."/>
        </authorList>
    </citation>
    <scope>NUCLEOTIDE SEQUENCE [LARGE SCALE GENOMIC DNA]</scope>
    <source>
        <strain evidence="4">9H-4</strain>
    </source>
</reference>
<keyword evidence="3" id="KW-0808">Transferase</keyword>
<gene>
    <name evidence="3" type="ORF">SAMN06295964_1080</name>
</gene>
<evidence type="ECO:0000256" key="1">
    <source>
        <dbReference type="SAM" id="Coils"/>
    </source>
</evidence>
<name>A0A1T4YVL5_9ACTN</name>
<sequence length="440" mass="48927">MSDRIYVRRYVDPMNPPSMKRFRVGCGKNSGNLIFAASAQRSVMVDGVDVEANNLNTLMGSVDRLNEEERHVVIPLANAFRRGYLPQLGDLTSAIERLTVPVTILGVGGQFQLDGTPERSDEVDAAAQRFMRAVLSRGPSIGVRGERTAAYLSDLGFSEVDVIGCPSMFLRGPDLRIRDTAPAFDAHTKVSLNLTPHVPIPGGWVEDVFSRHPRAEYVAQQVNDLDAMLGGPSVKATSPGYPGSIRHHAFLENKAVFHCHAPTWIESMADREFTVGHRIHGNIASLLSGTPAHVIVHDSRTRELCEYFEIPHTQVTQHRREDTPERLFERSDYTRLVQGHPERLARFAGFLEKHGLRHSLDLPAGEAPFDLAVAQVEVRPGIVVRPRSTEPELMDLRVWNAARSAHQGIAKAEARAKKLEARVAELESGNQRRGLFRRSR</sequence>
<feature type="domain" description="Polysaccharide pyruvyl transferase" evidence="2">
    <location>
        <begin position="89"/>
        <end position="176"/>
    </location>
</feature>
<dbReference type="InterPro" id="IPR007345">
    <property type="entry name" value="Polysacch_pyruvyl_Trfase"/>
</dbReference>
<feature type="coiled-coil region" evidence="1">
    <location>
        <begin position="402"/>
        <end position="429"/>
    </location>
</feature>
<dbReference type="AlphaFoldDB" id="A0A1T4YVL5"/>
<evidence type="ECO:0000313" key="3">
    <source>
        <dbReference type="EMBL" id="SKB05766.1"/>
    </source>
</evidence>
<keyword evidence="1" id="KW-0175">Coiled coil</keyword>
<dbReference type="Pfam" id="PF04230">
    <property type="entry name" value="PS_pyruv_trans"/>
    <property type="match status" value="1"/>
</dbReference>
<dbReference type="GO" id="GO:0016740">
    <property type="term" value="F:transferase activity"/>
    <property type="evidence" value="ECO:0007669"/>
    <property type="project" value="UniProtKB-KW"/>
</dbReference>
<evidence type="ECO:0000259" key="2">
    <source>
        <dbReference type="Pfam" id="PF04230"/>
    </source>
</evidence>
<organism evidence="3 4">
    <name type="scientific">Aeromicrobium choanae</name>
    <dbReference type="NCBI Taxonomy" id="1736691"/>
    <lineage>
        <taxon>Bacteria</taxon>
        <taxon>Bacillati</taxon>
        <taxon>Actinomycetota</taxon>
        <taxon>Actinomycetes</taxon>
        <taxon>Propionibacteriales</taxon>
        <taxon>Nocardioidaceae</taxon>
        <taxon>Aeromicrobium</taxon>
    </lineage>
</organism>
<keyword evidence="4" id="KW-1185">Reference proteome</keyword>
<evidence type="ECO:0000313" key="4">
    <source>
        <dbReference type="Proteomes" id="UP000191040"/>
    </source>
</evidence>
<accession>A0A1T4YVL5</accession>
<dbReference type="OrthoDB" id="9767435at2"/>
<protein>
    <submittedName>
        <fullName evidence="3">Polysaccharide pyruvyl transferase</fullName>
    </submittedName>
</protein>
<proteinExistence type="predicted"/>
<dbReference type="STRING" id="1736691.SAMN06295964_1080"/>
<dbReference type="Proteomes" id="UP000191040">
    <property type="component" value="Chromosome I"/>
</dbReference>
<dbReference type="EMBL" id="LT796768">
    <property type="protein sequence ID" value="SKB05766.1"/>
    <property type="molecule type" value="Genomic_DNA"/>
</dbReference>